<dbReference type="EMBL" id="JAJEKE010000021">
    <property type="protein sequence ID" value="MCQ1531366.1"/>
    <property type="molecule type" value="Genomic_DNA"/>
</dbReference>
<evidence type="ECO:0000313" key="1">
    <source>
        <dbReference type="EMBL" id="MCQ1531366.1"/>
    </source>
</evidence>
<comment type="caution">
    <text evidence="1">The sequence shown here is derived from an EMBL/GenBank/DDBJ whole genome shotgun (WGS) entry which is preliminary data.</text>
</comment>
<protein>
    <submittedName>
        <fullName evidence="1">Succinylglutamate desuccinylase</fullName>
    </submittedName>
</protein>
<dbReference type="Gene3D" id="3.40.630.10">
    <property type="entry name" value="Zn peptidases"/>
    <property type="match status" value="2"/>
</dbReference>
<accession>A0ABT1NM31</accession>
<name>A0ABT1NM31_9FIRM</name>
<reference evidence="1 2" key="1">
    <citation type="submission" date="2021-10" db="EMBL/GenBank/DDBJ databases">
        <title>Lutispora strain m25 sp. nov., a thermophilic, non-spore-forming bacterium isolated from a lab-scale methanogenic bioreactor digesting anaerobic sludge.</title>
        <authorList>
            <person name="El Houari A."/>
            <person name="Mcdonald J."/>
        </authorList>
    </citation>
    <scope>NUCLEOTIDE SEQUENCE [LARGE SCALE GENOMIC DNA]</scope>
    <source>
        <strain evidence="2">m25</strain>
    </source>
</reference>
<dbReference type="RefSeq" id="WP_255228896.1">
    <property type="nucleotide sequence ID" value="NZ_JAJEKE010000021.1"/>
</dbReference>
<gene>
    <name evidence="1" type="ORF">LJD61_17735</name>
</gene>
<evidence type="ECO:0000313" key="2">
    <source>
        <dbReference type="Proteomes" id="UP001651880"/>
    </source>
</evidence>
<sequence>MTIKKIKASKTTAALLQFCAVLCIFLLSQQFLSMREPEMIYKGPGVTAVKMLSEYYSDIAGTAADTEVYVLKGEKPGPSMLVLGGTHPNEPSGFLAAILLIENVKPKEGTLYVVPRTNNSAFTCTDPQEGEPMRFTIETDNGPRWFRFGSRATNPVHQWPDPEIYIHASSGQRLSGSETRNINRSYPGRTDGTFTEKISFGVSEMIRKEGINITVDLHEASPEYPTINAIVAHEDAMELASQALINMQIEGMDISLEPSPKNLHGLTHRELGDYTDTLAVLMETSNPSQGRLRGRTDESLVVNGIDKFYEMADEYGRLYVPFDEKGHPIQERVARHITGIAQLASAYSELGLGGSLVIDGIPTYMDIAEGGLGSYLAHKQ</sequence>
<dbReference type="SUPFAM" id="SSF53187">
    <property type="entry name" value="Zn-dependent exopeptidases"/>
    <property type="match status" value="1"/>
</dbReference>
<proteinExistence type="predicted"/>
<organism evidence="1 2">
    <name type="scientific">Lutispora saccharofermentans</name>
    <dbReference type="NCBI Taxonomy" id="3024236"/>
    <lineage>
        <taxon>Bacteria</taxon>
        <taxon>Bacillati</taxon>
        <taxon>Bacillota</taxon>
        <taxon>Clostridia</taxon>
        <taxon>Lutisporales</taxon>
        <taxon>Lutisporaceae</taxon>
        <taxon>Lutispora</taxon>
    </lineage>
</organism>
<dbReference type="Proteomes" id="UP001651880">
    <property type="component" value="Unassembled WGS sequence"/>
</dbReference>
<keyword evidence="2" id="KW-1185">Reference proteome</keyword>